<dbReference type="InterPro" id="IPR051338">
    <property type="entry name" value="NodU/CmcH_Carbamoyltrnsfr"/>
</dbReference>
<proteinExistence type="inferred from homology"/>
<dbReference type="AlphaFoldDB" id="A0A537J333"/>
<evidence type="ECO:0000256" key="1">
    <source>
        <dbReference type="ARBA" id="ARBA00006129"/>
    </source>
</evidence>
<evidence type="ECO:0000313" key="5">
    <source>
        <dbReference type="Proteomes" id="UP000320048"/>
    </source>
</evidence>
<feature type="domain" description="Carbamoyltransferase C-terminal" evidence="3">
    <location>
        <begin position="211"/>
        <end position="382"/>
    </location>
</feature>
<dbReference type="EMBL" id="VBAO01000413">
    <property type="protein sequence ID" value="TMI77981.1"/>
    <property type="molecule type" value="Genomic_DNA"/>
</dbReference>
<keyword evidence="4" id="KW-0808">Transferase</keyword>
<dbReference type="Gene3D" id="3.30.420.40">
    <property type="match status" value="1"/>
</dbReference>
<dbReference type="InterPro" id="IPR003696">
    <property type="entry name" value="Carbtransf_dom"/>
</dbReference>
<comment type="similarity">
    <text evidence="1">Belongs to the NodU/CmcH family.</text>
</comment>
<gene>
    <name evidence="4" type="ORF">E6H04_13230</name>
</gene>
<dbReference type="PANTHER" id="PTHR34847:SF1">
    <property type="entry name" value="NODULATION PROTEIN U"/>
    <property type="match status" value="1"/>
</dbReference>
<dbReference type="PANTHER" id="PTHR34847">
    <property type="entry name" value="NODULATION PROTEIN U"/>
    <property type="match status" value="1"/>
</dbReference>
<comment type="caution">
    <text evidence="4">The sequence shown here is derived from an EMBL/GenBank/DDBJ whole genome shotgun (WGS) entry which is preliminary data.</text>
</comment>
<dbReference type="InterPro" id="IPR031730">
    <property type="entry name" value="Carbam_trans_C"/>
</dbReference>
<sequence length="382" mass="42385">FFYTLMTYYLGFIDGDEYKVMGLAPYGKPAIDLSRIIRPAPGGWTFDWSFVRSDPPLQSPFEPLYAAKLTEVLGARNRIPGAPITDFYRDVARSTQAVTEECLLSLVDHLRALSPRSRNLCYAGGLALNCSANRRLLYSGWFDNIYVSPVASDRGLALGCAYLGAVMLGDKPWPIWNAYLGSSYSDAEVSQELRANGCRFEEVDDPAAVAADLITDEKIIGWHQGRSEAGARALGNRSILASCATQEMRDRVNARIKFREEFRPFAPSVLQESAAEWFVTKGQPDFPYMTCTLDAVPDRAPRVAAVVHVDGTSRVQTVRSSDNELYYALIRHYAARTGVPVILNTSFNLKGQPIIETPRDALMTFYGCGLDALVMGNYLVRK</sequence>
<dbReference type="Proteomes" id="UP000320048">
    <property type="component" value="Unassembled WGS sequence"/>
</dbReference>
<protein>
    <submittedName>
        <fullName evidence="4">Carbamoyltransferase</fullName>
    </submittedName>
</protein>
<evidence type="ECO:0000259" key="2">
    <source>
        <dbReference type="Pfam" id="PF02543"/>
    </source>
</evidence>
<dbReference type="GO" id="GO:0016740">
    <property type="term" value="F:transferase activity"/>
    <property type="evidence" value="ECO:0007669"/>
    <property type="project" value="UniProtKB-KW"/>
</dbReference>
<evidence type="ECO:0000259" key="3">
    <source>
        <dbReference type="Pfam" id="PF16861"/>
    </source>
</evidence>
<feature type="non-terminal residue" evidence="4">
    <location>
        <position position="1"/>
    </location>
</feature>
<dbReference type="InterPro" id="IPR038152">
    <property type="entry name" value="Carbam_trans_C_sf"/>
</dbReference>
<evidence type="ECO:0000313" key="4">
    <source>
        <dbReference type="EMBL" id="TMI77981.1"/>
    </source>
</evidence>
<reference evidence="4 5" key="1">
    <citation type="journal article" date="2019" name="Nat. Microbiol.">
        <title>Mediterranean grassland soil C-N compound turnover is dependent on rainfall and depth, and is mediated by genomically divergent microorganisms.</title>
        <authorList>
            <person name="Diamond S."/>
            <person name="Andeer P.F."/>
            <person name="Li Z."/>
            <person name="Crits-Christoph A."/>
            <person name="Burstein D."/>
            <person name="Anantharaman K."/>
            <person name="Lane K.R."/>
            <person name="Thomas B.C."/>
            <person name="Pan C."/>
            <person name="Northen T.R."/>
            <person name="Banfield J.F."/>
        </authorList>
    </citation>
    <scope>NUCLEOTIDE SEQUENCE [LARGE SCALE GENOMIC DNA]</scope>
    <source>
        <strain evidence="4">NP_7</strain>
    </source>
</reference>
<dbReference type="Gene3D" id="3.90.870.20">
    <property type="entry name" value="Carbamoyltransferase, C-terminal domain"/>
    <property type="match status" value="1"/>
</dbReference>
<feature type="domain" description="Carbamoyltransferase" evidence="2">
    <location>
        <begin position="2"/>
        <end position="161"/>
    </location>
</feature>
<name>A0A537J333_9BACT</name>
<dbReference type="Pfam" id="PF02543">
    <property type="entry name" value="Carbam_trans_N"/>
    <property type="match status" value="1"/>
</dbReference>
<dbReference type="Pfam" id="PF16861">
    <property type="entry name" value="Carbam_trans_C"/>
    <property type="match status" value="1"/>
</dbReference>
<organism evidence="4 5">
    <name type="scientific">Candidatus Segetimicrobium genomatis</name>
    <dbReference type="NCBI Taxonomy" id="2569760"/>
    <lineage>
        <taxon>Bacteria</taxon>
        <taxon>Bacillati</taxon>
        <taxon>Candidatus Sysuimicrobiota</taxon>
        <taxon>Candidatus Sysuimicrobiia</taxon>
        <taxon>Candidatus Sysuimicrobiales</taxon>
        <taxon>Candidatus Segetimicrobiaceae</taxon>
        <taxon>Candidatus Segetimicrobium</taxon>
    </lineage>
</organism>
<accession>A0A537J333</accession>